<evidence type="ECO:0000256" key="2">
    <source>
        <dbReference type="ARBA" id="ARBA00015189"/>
    </source>
</evidence>
<keyword evidence="3" id="KW-0507">mRNA processing</keyword>
<keyword evidence="9" id="KW-0378">Hydrolase</keyword>
<dbReference type="InterPro" id="IPR012677">
    <property type="entry name" value="Nucleotide-bd_a/b_plait_sf"/>
</dbReference>
<dbReference type="Proteomes" id="UP000194236">
    <property type="component" value="Unassembled WGS sequence"/>
</dbReference>
<dbReference type="GO" id="GO:0008233">
    <property type="term" value="F:peptidase activity"/>
    <property type="evidence" value="ECO:0007669"/>
    <property type="project" value="UniProtKB-KW"/>
</dbReference>
<keyword evidence="9" id="KW-0645">Protease</keyword>
<dbReference type="AlphaFoldDB" id="A0A1Y3APG8"/>
<dbReference type="InterPro" id="IPR035979">
    <property type="entry name" value="RBD_domain_sf"/>
</dbReference>
<reference evidence="9 10" key="1">
    <citation type="submission" date="2017-03" db="EMBL/GenBank/DDBJ databases">
        <title>Genome Survey of Euroglyphus maynei.</title>
        <authorList>
            <person name="Arlian L.G."/>
            <person name="Morgan M.S."/>
            <person name="Rider S.D."/>
        </authorList>
    </citation>
    <scope>NUCLEOTIDE SEQUENCE [LARGE SCALE GENOMIC DNA]</scope>
    <source>
        <strain evidence="9">Arlian Lab</strain>
        <tissue evidence="9">Whole body</tissue>
    </source>
</reference>
<dbReference type="GO" id="GO:0006397">
    <property type="term" value="P:mRNA processing"/>
    <property type="evidence" value="ECO:0007669"/>
    <property type="project" value="UniProtKB-KW"/>
</dbReference>
<evidence type="ECO:0000313" key="9">
    <source>
        <dbReference type="EMBL" id="OTF69808.1"/>
    </source>
</evidence>
<evidence type="ECO:0000256" key="4">
    <source>
        <dbReference type="ARBA" id="ARBA00022728"/>
    </source>
</evidence>
<comment type="similarity">
    <text evidence="1">Belongs to the RBM48 family.</text>
</comment>
<feature type="non-terminal residue" evidence="9">
    <location>
        <position position="1"/>
    </location>
</feature>
<dbReference type="GO" id="GO:0005654">
    <property type="term" value="C:nucleoplasm"/>
    <property type="evidence" value="ECO:0007669"/>
    <property type="project" value="TreeGrafter"/>
</dbReference>
<dbReference type="GO" id="GO:0003723">
    <property type="term" value="F:RNA binding"/>
    <property type="evidence" value="ECO:0007669"/>
    <property type="project" value="UniProtKB-KW"/>
</dbReference>
<dbReference type="GO" id="GO:0008380">
    <property type="term" value="P:RNA splicing"/>
    <property type="evidence" value="ECO:0007669"/>
    <property type="project" value="UniProtKB-KW"/>
</dbReference>
<evidence type="ECO:0000259" key="8">
    <source>
        <dbReference type="Pfam" id="PF00076"/>
    </source>
</evidence>
<evidence type="ECO:0000256" key="7">
    <source>
        <dbReference type="ARBA" id="ARBA00035004"/>
    </source>
</evidence>
<dbReference type="PANTHER" id="PTHR20957:SF0">
    <property type="entry name" value="RNA-BINDING PROTEIN 48"/>
    <property type="match status" value="1"/>
</dbReference>
<dbReference type="OrthoDB" id="78358at2759"/>
<dbReference type="InterPro" id="IPR000504">
    <property type="entry name" value="RRM_dom"/>
</dbReference>
<dbReference type="EMBL" id="MUJZ01068751">
    <property type="protein sequence ID" value="OTF69808.1"/>
    <property type="molecule type" value="Genomic_DNA"/>
</dbReference>
<gene>
    <name evidence="9" type="ORF">BLA29_010863</name>
</gene>
<evidence type="ECO:0000256" key="3">
    <source>
        <dbReference type="ARBA" id="ARBA00022664"/>
    </source>
</evidence>
<organism evidence="9 10">
    <name type="scientific">Euroglyphus maynei</name>
    <name type="common">Mayne's house dust mite</name>
    <dbReference type="NCBI Taxonomy" id="6958"/>
    <lineage>
        <taxon>Eukaryota</taxon>
        <taxon>Metazoa</taxon>
        <taxon>Ecdysozoa</taxon>
        <taxon>Arthropoda</taxon>
        <taxon>Chelicerata</taxon>
        <taxon>Arachnida</taxon>
        <taxon>Acari</taxon>
        <taxon>Acariformes</taxon>
        <taxon>Sarcoptiformes</taxon>
        <taxon>Astigmata</taxon>
        <taxon>Psoroptidia</taxon>
        <taxon>Analgoidea</taxon>
        <taxon>Pyroglyphidae</taxon>
        <taxon>Pyroglyphinae</taxon>
        <taxon>Euroglyphus</taxon>
    </lineage>
</organism>
<keyword evidence="4" id="KW-0747">Spliceosome</keyword>
<feature type="domain" description="RRM" evidence="8">
    <location>
        <begin position="37"/>
        <end position="94"/>
    </location>
</feature>
<proteinExistence type="inferred from homology"/>
<protein>
    <recommendedName>
        <fullName evidence="2">RNA-binding protein 48</fullName>
    </recommendedName>
</protein>
<evidence type="ECO:0000313" key="10">
    <source>
        <dbReference type="Proteomes" id="UP000194236"/>
    </source>
</evidence>
<dbReference type="Gene3D" id="3.30.70.330">
    <property type="match status" value="1"/>
</dbReference>
<dbReference type="InterPro" id="IPR039599">
    <property type="entry name" value="RBM48"/>
</dbReference>
<keyword evidence="5" id="KW-0694">RNA-binding</keyword>
<evidence type="ECO:0000256" key="1">
    <source>
        <dbReference type="ARBA" id="ARBA00006938"/>
    </source>
</evidence>
<dbReference type="SUPFAM" id="SSF54928">
    <property type="entry name" value="RNA-binding domain, RBD"/>
    <property type="match status" value="1"/>
</dbReference>
<evidence type="ECO:0000256" key="5">
    <source>
        <dbReference type="ARBA" id="ARBA00022884"/>
    </source>
</evidence>
<dbReference type="GO" id="GO:0005681">
    <property type="term" value="C:spliceosomal complex"/>
    <property type="evidence" value="ECO:0007669"/>
    <property type="project" value="UniProtKB-KW"/>
</dbReference>
<evidence type="ECO:0000256" key="6">
    <source>
        <dbReference type="ARBA" id="ARBA00023187"/>
    </source>
</evidence>
<comment type="caution">
    <text evidence="9">The sequence shown here is derived from an EMBL/GenBank/DDBJ whole genome shotgun (WGS) entry which is preliminary data.</text>
</comment>
<dbReference type="Pfam" id="PF00076">
    <property type="entry name" value="RRM_1"/>
    <property type="match status" value="1"/>
</dbReference>
<comment type="function">
    <text evidence="7">As a component of the minor spliceosome, involved in the splicing of U12-type introns in pre-mRNAs.</text>
</comment>
<dbReference type="PANTHER" id="PTHR20957">
    <property type="entry name" value="RNA-BINDING PROTEIN 48"/>
    <property type="match status" value="1"/>
</dbReference>
<name>A0A1Y3APG8_EURMA</name>
<dbReference type="InterPro" id="IPR034264">
    <property type="entry name" value="RBM48_RRM"/>
</dbReference>
<accession>A0A1Y3APG8</accession>
<dbReference type="GO" id="GO:0006508">
    <property type="term" value="P:proteolysis"/>
    <property type="evidence" value="ECO:0007669"/>
    <property type="project" value="UniProtKB-KW"/>
</dbReference>
<keyword evidence="6" id="KW-0508">mRNA splicing</keyword>
<keyword evidence="10" id="KW-1185">Reference proteome</keyword>
<sequence length="134" mass="15702">TYRKGKKQTAIKVFTIADESYYLLIQKVPTLSGVNVDEDLRNLCDTFGTIEEFELVDYPQRESFTNVYLVKYERIIDAIRAKKRLDDYEFLGSILHVCYAPEHETIDDIRKKLTARKRYVGIKLSQCTNLLKNK</sequence>
<dbReference type="CDD" id="cd12442">
    <property type="entry name" value="RRM_RBM48"/>
    <property type="match status" value="1"/>
</dbReference>